<keyword evidence="2" id="KW-1185">Reference proteome</keyword>
<proteinExistence type="predicted"/>
<dbReference type="AlphaFoldDB" id="A0A558HS06"/>
<dbReference type="STRING" id="553385.GCA_000591415_02978"/>
<sequence length="334" mass="36357">MPESLELAREWDLIRKSGKGDGILEVPSRPTEVSTGFGMVRAATGPAGEPRLLIPIGRPGKGNISAGNCNLTVGHAFYRSGGQGLHFLDLILKESRLANVFADLAEEILKRIEAGEAPETAVQGTIEDFRKLLAITPRTEIPLSELAGLIGELMILERLSAENPNAVSSWTGPLSQRHDFRRGDFALEVKTSTRADASRVQIHGSDQLLPPTGAELFLAHVRIEQTGRGDLTVAGLRQRIIELGVNETTLDIRLSAMGCREPQDEDWNGTAFSLEGMDIYTVREGFPRIVSSSFPGAAFPSGIVSLEYGIDLSHASEYRLNDTASRDIIRRFAL</sequence>
<evidence type="ECO:0000313" key="2">
    <source>
        <dbReference type="Proteomes" id="UP000319941"/>
    </source>
</evidence>
<reference evidence="1 2" key="1">
    <citation type="submission" date="2019-07" db="EMBL/GenBank/DDBJ databases">
        <title>Diversity of Bacteria from Kongsfjorden, Arctic.</title>
        <authorList>
            <person name="Yu Y."/>
        </authorList>
    </citation>
    <scope>NUCLEOTIDE SEQUENCE [LARGE SCALE GENOMIC DNA]</scope>
    <source>
        <strain evidence="1 2">SM1923</strain>
    </source>
</reference>
<accession>A0A558HS06</accession>
<dbReference type="InterPro" id="IPR025534">
    <property type="entry name" value="DUF4420"/>
</dbReference>
<dbReference type="EMBL" id="VNFH01000003">
    <property type="protein sequence ID" value="TVU71874.1"/>
    <property type="molecule type" value="Genomic_DNA"/>
</dbReference>
<dbReference type="RefSeq" id="WP_024952826.1">
    <property type="nucleotide sequence ID" value="NZ_CAWOWR010000087.1"/>
</dbReference>
<organism evidence="1 2">
    <name type="scientific">Cobetia crustatorum</name>
    <dbReference type="NCBI Taxonomy" id="553385"/>
    <lineage>
        <taxon>Bacteria</taxon>
        <taxon>Pseudomonadati</taxon>
        <taxon>Pseudomonadota</taxon>
        <taxon>Gammaproteobacteria</taxon>
        <taxon>Oceanospirillales</taxon>
        <taxon>Halomonadaceae</taxon>
        <taxon>Cobetia</taxon>
    </lineage>
</organism>
<name>A0A558HS06_9GAMM</name>
<comment type="caution">
    <text evidence="1">The sequence shown here is derived from an EMBL/GenBank/DDBJ whole genome shotgun (WGS) entry which is preliminary data.</text>
</comment>
<dbReference type="Pfam" id="PF14390">
    <property type="entry name" value="DUF4420"/>
    <property type="match status" value="1"/>
</dbReference>
<dbReference type="Proteomes" id="UP000319941">
    <property type="component" value="Unassembled WGS sequence"/>
</dbReference>
<gene>
    <name evidence="1" type="ORF">FQP86_04920</name>
</gene>
<protein>
    <submittedName>
        <fullName evidence="1">PD-(D/E)XK motif protein</fullName>
    </submittedName>
</protein>
<dbReference type="OrthoDB" id="2808696at2"/>
<evidence type="ECO:0000313" key="1">
    <source>
        <dbReference type="EMBL" id="TVU71874.1"/>
    </source>
</evidence>